<proteinExistence type="inferred from homology"/>
<evidence type="ECO:0000313" key="6">
    <source>
        <dbReference type="Proteomes" id="UP000179219"/>
    </source>
</evidence>
<dbReference type="GO" id="GO:0000774">
    <property type="term" value="F:adenyl-nucleotide exchange factor activity"/>
    <property type="evidence" value="ECO:0007669"/>
    <property type="project" value="InterPro"/>
</dbReference>
<reference evidence="5 6" key="1">
    <citation type="journal article" date="2016" name="Nat. Commun.">
        <title>Thousands of microbial genomes shed light on interconnected biogeochemical processes in an aquifer system.</title>
        <authorList>
            <person name="Anantharaman K."/>
            <person name="Brown C.T."/>
            <person name="Hug L.A."/>
            <person name="Sharon I."/>
            <person name="Castelle C.J."/>
            <person name="Probst A.J."/>
            <person name="Thomas B.C."/>
            <person name="Singh A."/>
            <person name="Wilkins M.J."/>
            <person name="Karaoz U."/>
            <person name="Brodie E.L."/>
            <person name="Williams K.H."/>
            <person name="Hubbard S.S."/>
            <person name="Banfield J.F."/>
        </authorList>
    </citation>
    <scope>NUCLEOTIDE SEQUENCE [LARGE SCALE GENOMIC DNA]</scope>
</reference>
<dbReference type="EMBL" id="MGFP01000021">
    <property type="protein sequence ID" value="OGM09525.1"/>
    <property type="molecule type" value="Genomic_DNA"/>
</dbReference>
<dbReference type="GO" id="GO:0006457">
    <property type="term" value="P:protein folding"/>
    <property type="evidence" value="ECO:0007669"/>
    <property type="project" value="InterPro"/>
</dbReference>
<dbReference type="Pfam" id="PF01025">
    <property type="entry name" value="GrpE"/>
    <property type="match status" value="1"/>
</dbReference>
<organism evidence="5 6">
    <name type="scientific">Candidatus Woesebacteria bacterium RBG_13_34_9</name>
    <dbReference type="NCBI Taxonomy" id="1802477"/>
    <lineage>
        <taxon>Bacteria</taxon>
        <taxon>Candidatus Woeseibacteriota</taxon>
    </lineage>
</organism>
<comment type="similarity">
    <text evidence="1 3 4">Belongs to the GrpE family.</text>
</comment>
<evidence type="ECO:0000256" key="4">
    <source>
        <dbReference type="RuleBase" id="RU004478"/>
    </source>
</evidence>
<dbReference type="InterPro" id="IPR009012">
    <property type="entry name" value="GrpE_head"/>
</dbReference>
<dbReference type="CDD" id="cd00446">
    <property type="entry name" value="GrpE"/>
    <property type="match status" value="1"/>
</dbReference>
<dbReference type="HAMAP" id="MF_01151">
    <property type="entry name" value="GrpE"/>
    <property type="match status" value="1"/>
</dbReference>
<dbReference type="GO" id="GO:0042803">
    <property type="term" value="F:protein homodimerization activity"/>
    <property type="evidence" value="ECO:0007669"/>
    <property type="project" value="InterPro"/>
</dbReference>
<evidence type="ECO:0000256" key="1">
    <source>
        <dbReference type="ARBA" id="ARBA00009054"/>
    </source>
</evidence>
<dbReference type="Proteomes" id="UP000179219">
    <property type="component" value="Unassembled WGS sequence"/>
</dbReference>
<dbReference type="Gene3D" id="3.90.20.20">
    <property type="match status" value="1"/>
</dbReference>
<accession>A0A1F7X5G9</accession>
<comment type="subunit">
    <text evidence="3">Homodimer.</text>
</comment>
<comment type="caution">
    <text evidence="5">The sequence shown here is derived from an EMBL/GenBank/DDBJ whole genome shotgun (WGS) entry which is preliminary data.</text>
</comment>
<dbReference type="AlphaFoldDB" id="A0A1F7X5G9"/>
<dbReference type="GO" id="GO:0005737">
    <property type="term" value="C:cytoplasm"/>
    <property type="evidence" value="ECO:0007669"/>
    <property type="project" value="UniProtKB-SubCell"/>
</dbReference>
<dbReference type="PANTHER" id="PTHR21237:SF23">
    <property type="entry name" value="GRPE PROTEIN HOMOLOG, MITOCHONDRIAL"/>
    <property type="match status" value="1"/>
</dbReference>
<comment type="subcellular location">
    <subcellularLocation>
        <location evidence="3">Cytoplasm</location>
    </subcellularLocation>
</comment>
<dbReference type="GO" id="GO:0051082">
    <property type="term" value="F:unfolded protein binding"/>
    <property type="evidence" value="ECO:0007669"/>
    <property type="project" value="TreeGrafter"/>
</dbReference>
<gene>
    <name evidence="3" type="primary">grpE</name>
    <name evidence="5" type="ORF">A2159_00015</name>
</gene>
<name>A0A1F7X5G9_9BACT</name>
<dbReference type="PANTHER" id="PTHR21237">
    <property type="entry name" value="GRPE PROTEIN"/>
    <property type="match status" value="1"/>
</dbReference>
<keyword evidence="3" id="KW-0963">Cytoplasm</keyword>
<protein>
    <recommendedName>
        <fullName evidence="3">Protein GrpE</fullName>
    </recommendedName>
    <alternativeName>
        <fullName evidence="3">HSP-70 cofactor</fullName>
    </alternativeName>
</protein>
<dbReference type="SUPFAM" id="SSF58014">
    <property type="entry name" value="Coiled-coil domain of nucleotide exchange factor GrpE"/>
    <property type="match status" value="1"/>
</dbReference>
<dbReference type="InterPro" id="IPR000740">
    <property type="entry name" value="GrpE"/>
</dbReference>
<dbReference type="PRINTS" id="PR00773">
    <property type="entry name" value="GRPEPROTEIN"/>
</dbReference>
<evidence type="ECO:0000313" key="5">
    <source>
        <dbReference type="EMBL" id="OGM09525.1"/>
    </source>
</evidence>
<dbReference type="SUPFAM" id="SSF51064">
    <property type="entry name" value="Head domain of nucleotide exchange factor GrpE"/>
    <property type="match status" value="1"/>
</dbReference>
<keyword evidence="2 3" id="KW-0143">Chaperone</keyword>
<comment type="function">
    <text evidence="3">Participates actively in the response to hyperosmotic and heat shock by preventing the aggregation of stress-denatured proteins, in association with DnaK and GrpE. It is the nucleotide exchange factor for DnaK and may function as a thermosensor. Unfolded proteins bind initially to DnaJ; upon interaction with the DnaJ-bound protein, DnaK hydrolyzes its bound ATP, resulting in the formation of a stable complex. GrpE releases ADP from DnaK; ATP binding to DnaK triggers the release of the substrate protein, thus completing the reaction cycle. Several rounds of ATP-dependent interactions between DnaJ, DnaK and GrpE are required for fully efficient folding.</text>
</comment>
<evidence type="ECO:0000256" key="3">
    <source>
        <dbReference type="HAMAP-Rule" id="MF_01151"/>
    </source>
</evidence>
<sequence>MSKKNPKAQNEVLVLKNQLIRALADYDNLSKRVESEQESWIKFSSERILLKLFPIIDILESAQEHLKDQGLAIAILEFKKILQEEGLEEINPKKGEIFNPEIHEAVESIEGGEKGRIAELVVMGWKFKTGKAIRVAKVKVFGEKVEKKEELEKELKRGEYN</sequence>
<dbReference type="InterPro" id="IPR013805">
    <property type="entry name" value="GrpE_CC"/>
</dbReference>
<keyword evidence="3" id="KW-0346">Stress response</keyword>
<dbReference type="GO" id="GO:0051087">
    <property type="term" value="F:protein-folding chaperone binding"/>
    <property type="evidence" value="ECO:0007669"/>
    <property type="project" value="InterPro"/>
</dbReference>
<evidence type="ECO:0000256" key="2">
    <source>
        <dbReference type="ARBA" id="ARBA00023186"/>
    </source>
</evidence>